<dbReference type="SMART" id="SM00475">
    <property type="entry name" value="53EXOc"/>
    <property type="match status" value="1"/>
</dbReference>
<protein>
    <submittedName>
        <fullName evidence="4">5'-3' exonuclease</fullName>
    </submittedName>
</protein>
<dbReference type="InterPro" id="IPR020046">
    <property type="entry name" value="5-3_exonucl_a-hlix_arch_N"/>
</dbReference>
<dbReference type="Gene3D" id="1.10.150.20">
    <property type="entry name" value="5' to 3' exonuclease, C-terminal subdomain"/>
    <property type="match status" value="1"/>
</dbReference>
<reference evidence="5" key="1">
    <citation type="submission" date="2018-11" db="EMBL/GenBank/DDBJ databases">
        <title>FDA dAtabase for Regulatory Grade micrObial Sequences (FDA-ARGOS): Supporting development and validation of Infectious Disease Dx tests.</title>
        <authorList>
            <person name="Goldberg B."/>
            <person name="Campos J."/>
            <person name="Tallon L."/>
            <person name="Sadzewicz L."/>
            <person name="Zhao X."/>
            <person name="Vavikolanu K."/>
            <person name="Mehta A."/>
            <person name="Aluvathingal J."/>
            <person name="Nadendla S."/>
            <person name="Geyer C."/>
            <person name="Nandy P."/>
            <person name="Yan Y."/>
            <person name="Sichtig H."/>
        </authorList>
    </citation>
    <scope>NUCLEOTIDE SEQUENCE [LARGE SCALE GENOMIC DNA]</scope>
    <source>
        <strain evidence="5">FDAARGOS_614</strain>
        <plasmid evidence="5">unnamed1</plasmid>
    </source>
</reference>
<organism evidence="4 5">
    <name type="scientific">Cupriavidus pauculus</name>
    <dbReference type="NCBI Taxonomy" id="82633"/>
    <lineage>
        <taxon>Bacteria</taxon>
        <taxon>Pseudomonadati</taxon>
        <taxon>Pseudomonadota</taxon>
        <taxon>Betaproteobacteria</taxon>
        <taxon>Burkholderiales</taxon>
        <taxon>Burkholderiaceae</taxon>
        <taxon>Cupriavidus</taxon>
    </lineage>
</organism>
<dbReference type="SUPFAM" id="SSF88723">
    <property type="entry name" value="PIN domain-like"/>
    <property type="match status" value="1"/>
</dbReference>
<keyword evidence="4" id="KW-0614">Plasmid</keyword>
<dbReference type="Proteomes" id="UP000270411">
    <property type="component" value="Plasmid unnamed1"/>
</dbReference>
<dbReference type="GO" id="GO:0017108">
    <property type="term" value="F:5'-flap endonuclease activity"/>
    <property type="evidence" value="ECO:0007669"/>
    <property type="project" value="InterPro"/>
</dbReference>
<dbReference type="AlphaFoldDB" id="A0A3G8GX92"/>
<geneLocation type="plasmid" evidence="4">
    <name>unnamed1</name>
</geneLocation>
<dbReference type="RefSeq" id="WP_017514576.1">
    <property type="nucleotide sequence ID" value="NZ_CP033968.1"/>
</dbReference>
<dbReference type="GO" id="GO:0003677">
    <property type="term" value="F:DNA binding"/>
    <property type="evidence" value="ECO:0007669"/>
    <property type="project" value="InterPro"/>
</dbReference>
<dbReference type="GO" id="GO:0033567">
    <property type="term" value="P:DNA replication, Okazaki fragment processing"/>
    <property type="evidence" value="ECO:0007669"/>
    <property type="project" value="InterPro"/>
</dbReference>
<dbReference type="Pfam" id="PF02739">
    <property type="entry name" value="5_3_exonuc_N"/>
    <property type="match status" value="1"/>
</dbReference>
<feature type="domain" description="5'-3' exonuclease" evidence="3">
    <location>
        <begin position="2"/>
        <end position="273"/>
    </location>
</feature>
<dbReference type="OrthoDB" id="8070997at2"/>
<dbReference type="InterPro" id="IPR036279">
    <property type="entry name" value="5-3_exonuclease_C_sf"/>
</dbReference>
<dbReference type="SUPFAM" id="SSF47807">
    <property type="entry name" value="5' to 3' exonuclease, C-terminal subdomain"/>
    <property type="match status" value="1"/>
</dbReference>
<name>A0A3G8GX92_9BURK</name>
<keyword evidence="2" id="KW-0378">Hydrolase</keyword>
<evidence type="ECO:0000256" key="2">
    <source>
        <dbReference type="ARBA" id="ARBA00022801"/>
    </source>
</evidence>
<dbReference type="GO" id="GO:0008409">
    <property type="term" value="F:5'-3' exonuclease activity"/>
    <property type="evidence" value="ECO:0007669"/>
    <property type="project" value="InterPro"/>
</dbReference>
<dbReference type="InterPro" id="IPR029060">
    <property type="entry name" value="PIN-like_dom_sf"/>
</dbReference>
<dbReference type="GeneID" id="60825063"/>
<dbReference type="EMBL" id="CP033968">
    <property type="protein sequence ID" value="AZG11982.1"/>
    <property type="molecule type" value="Genomic_DNA"/>
</dbReference>
<sequence>MAAIMIVDGSAVGYANQYSHTLTAQGMEVQAISGTLWSLSVLLRTHYDFFPVLAWDGRAQWRYDLYADYKSECLKSEASRAARASFERQRPHIQTMAGKLGLMQLEAPNAETDDVAFQLANVLAAGGHDVLIVTNDSDLLQAVGHGIGWFDSRAKKLIATADDLHDHVGTPDPWTYLQAKALAGDASDTIEGLPRVGIPTALKVFGQHGGSIESFYAHVEAGKVDLKKKTLGAIASAAGRATYERNMKLMDLSRAPVLRASDVTVSCEPLDEVVFSDWVEHFSLQAILRNVGQFIEPFIEATRRPGQRDLEAAIARLGT</sequence>
<dbReference type="KEGG" id="cpau:EHF44_00385"/>
<dbReference type="InterPro" id="IPR002421">
    <property type="entry name" value="5-3_exonuclease"/>
</dbReference>
<dbReference type="CDD" id="cd09899">
    <property type="entry name" value="H3TH_T4-like"/>
    <property type="match status" value="1"/>
</dbReference>
<accession>A0A3G8GX92</accession>
<dbReference type="CDD" id="cd09860">
    <property type="entry name" value="PIN_T4-like"/>
    <property type="match status" value="1"/>
</dbReference>
<evidence type="ECO:0000259" key="3">
    <source>
        <dbReference type="SMART" id="SM00475"/>
    </source>
</evidence>
<evidence type="ECO:0000313" key="5">
    <source>
        <dbReference type="Proteomes" id="UP000270411"/>
    </source>
</evidence>
<keyword evidence="4" id="KW-0269">Exonuclease</keyword>
<evidence type="ECO:0000256" key="1">
    <source>
        <dbReference type="ARBA" id="ARBA00022722"/>
    </source>
</evidence>
<dbReference type="PANTHER" id="PTHR42646:SF2">
    <property type="entry name" value="5'-3' EXONUCLEASE FAMILY PROTEIN"/>
    <property type="match status" value="1"/>
</dbReference>
<proteinExistence type="predicted"/>
<evidence type="ECO:0000313" key="4">
    <source>
        <dbReference type="EMBL" id="AZG11982.1"/>
    </source>
</evidence>
<dbReference type="PANTHER" id="PTHR42646">
    <property type="entry name" value="FLAP ENDONUCLEASE XNI"/>
    <property type="match status" value="1"/>
</dbReference>
<dbReference type="Gene3D" id="3.40.50.1010">
    <property type="entry name" value="5'-nuclease"/>
    <property type="match status" value="1"/>
</dbReference>
<keyword evidence="1" id="KW-0540">Nuclease</keyword>
<gene>
    <name evidence="4" type="ORF">EHF44_00385</name>
</gene>
<dbReference type="InterPro" id="IPR038969">
    <property type="entry name" value="FEN"/>
</dbReference>